<evidence type="ECO:0000313" key="3">
    <source>
        <dbReference type="EMBL" id="ADB94963.1"/>
    </source>
</evidence>
<dbReference type="EMBL" id="CP001842">
    <property type="protein sequence ID" value="ADB94963.1"/>
    <property type="molecule type" value="Genomic_DNA"/>
</dbReference>
<dbReference type="AlphaFoldDB" id="D3ENB3"/>
<proteinExistence type="predicted"/>
<dbReference type="RefSeq" id="WP_012953628.1">
    <property type="nucleotide sequence ID" value="NC_013771.1"/>
</dbReference>
<dbReference type="Gene3D" id="1.10.10.580">
    <property type="entry name" value="Structural maintenance of chromosome 1. Chain E"/>
    <property type="match status" value="1"/>
</dbReference>
<evidence type="ECO:0000256" key="1">
    <source>
        <dbReference type="ARBA" id="ARBA00022829"/>
    </source>
</evidence>
<dbReference type="STRING" id="1453429.UCYN_02140"/>
<protein>
    <recommendedName>
        <fullName evidence="2">Segregation and condensation protein A</fullName>
    </recommendedName>
</protein>
<sequence length="260" mass="30395">MIPQAANAIETLINLAQQGEIDPWDVQVIEVVDRFLNEIENTQQSDKVFQQTTLPKSGQAFLWASMLVRFKADTLDRLHSQSFTQEEDFNEVDNIEEDIVKKQLLRPDLEKYLRRRNAALPTRKRKVNLQELISYIEEFAEELEVSKPSKKPQKTPRAYSQREATKMVVELAHQENLTELAKQLEIFLQEKFPQCIQNQKKISIEDLLSQWHKVSKPVNNPKLEAQDRVGIFWALLLLSSQSKVELFQEELYQSLYIQVL</sequence>
<dbReference type="HOGENOM" id="CLU_070251_1_0_3"/>
<dbReference type="Pfam" id="PF02616">
    <property type="entry name" value="SMC_ScpA"/>
    <property type="match status" value="1"/>
</dbReference>
<dbReference type="InterPro" id="IPR003768">
    <property type="entry name" value="ScpA"/>
</dbReference>
<keyword evidence="4" id="KW-1185">Reference proteome</keyword>
<dbReference type="PATRIC" id="fig|713887.8.peg.201"/>
<dbReference type="GO" id="GO:0007059">
    <property type="term" value="P:chromosome segregation"/>
    <property type="evidence" value="ECO:0007669"/>
    <property type="project" value="UniProtKB-KW"/>
</dbReference>
<dbReference type="OrthoDB" id="425117at2"/>
<dbReference type="PANTHER" id="PTHR33969:SF2">
    <property type="entry name" value="SEGREGATION AND CONDENSATION PROTEIN A"/>
    <property type="match status" value="1"/>
</dbReference>
<dbReference type="InterPro" id="IPR023093">
    <property type="entry name" value="ScpA-like_C"/>
</dbReference>
<dbReference type="KEGG" id="cyu:UCYN_02140"/>
<reference evidence="3 4" key="1">
    <citation type="journal article" date="2010" name="Nature">
        <title>Metabolic streamlining in an open-ocean nitrogen-fixing cyanobacterium.</title>
        <authorList>
            <person name="Tripp H.J."/>
            <person name="Bench S.R."/>
            <person name="Turk K.A."/>
            <person name="Foster R.A."/>
            <person name="Desany B.A."/>
            <person name="Niazi F."/>
            <person name="Affourtit J.P."/>
            <person name="Zehr J.P."/>
        </authorList>
    </citation>
    <scope>NUCLEOTIDE SEQUENCE [LARGE SCALE GENOMIC DNA]</scope>
    <source>
        <strain evidence="4">ALOHA</strain>
    </source>
</reference>
<accession>D3ENB3</accession>
<evidence type="ECO:0000313" key="4">
    <source>
        <dbReference type="Proteomes" id="UP000001405"/>
    </source>
</evidence>
<evidence type="ECO:0000256" key="2">
    <source>
        <dbReference type="ARBA" id="ARBA00044777"/>
    </source>
</evidence>
<name>D3ENB3_ATETH</name>
<dbReference type="PANTHER" id="PTHR33969">
    <property type="entry name" value="SEGREGATION AND CONDENSATION PROTEIN A"/>
    <property type="match status" value="1"/>
</dbReference>
<dbReference type="Gene3D" id="6.10.250.2410">
    <property type="match status" value="1"/>
</dbReference>
<dbReference type="Proteomes" id="UP000001405">
    <property type="component" value="Chromosome"/>
</dbReference>
<organism evidence="4">
    <name type="scientific">Atelocyanobacterium thalassa (isolate ALOHA)</name>
    <dbReference type="NCBI Taxonomy" id="1453429"/>
    <lineage>
        <taxon>Bacteria</taxon>
        <taxon>Bacillati</taxon>
        <taxon>Cyanobacteriota</taxon>
        <taxon>Cyanophyceae</taxon>
        <taxon>Oscillatoriophycideae</taxon>
        <taxon>Chroococcales</taxon>
        <taxon>Aphanothecaceae</taxon>
        <taxon>Candidatus Atelocyanobacterium</taxon>
        <taxon>Candidatus Atelocyanobacterium thalassae</taxon>
    </lineage>
</organism>
<gene>
    <name evidence="3" type="ordered locus">UCYN_02140</name>
</gene>
<keyword evidence="1" id="KW-0159">Chromosome partition</keyword>